<feature type="transmembrane region" description="Helical" evidence="10">
    <location>
        <begin position="279"/>
        <end position="303"/>
    </location>
</feature>
<feature type="transmembrane region" description="Helical" evidence="10">
    <location>
        <begin position="52"/>
        <end position="75"/>
    </location>
</feature>
<dbReference type="InterPro" id="IPR002528">
    <property type="entry name" value="MATE_fam"/>
</dbReference>
<evidence type="ECO:0000256" key="8">
    <source>
        <dbReference type="ARBA" id="ARBA00023136"/>
    </source>
</evidence>
<reference evidence="11 12" key="1">
    <citation type="submission" date="2015-11" db="EMBL/GenBank/DDBJ databases">
        <title>Genomic analysis of 38 Legionella species identifies large and diverse effector repertoires.</title>
        <authorList>
            <person name="Burstein D."/>
            <person name="Amaro F."/>
            <person name="Zusman T."/>
            <person name="Lifshitz Z."/>
            <person name="Cohen O."/>
            <person name="Gilbert J.A."/>
            <person name="Pupko T."/>
            <person name="Shuman H.A."/>
            <person name="Segal G."/>
        </authorList>
    </citation>
    <scope>NUCLEOTIDE SEQUENCE [LARGE SCALE GENOMIC DNA]</scope>
    <source>
        <strain evidence="11 12">WIGA</strain>
    </source>
</reference>
<dbReference type="PATRIC" id="fig|447.4.peg.1522"/>
<feature type="transmembrane region" description="Helical" evidence="10">
    <location>
        <begin position="394"/>
        <end position="416"/>
    </location>
</feature>
<dbReference type="Proteomes" id="UP000054695">
    <property type="component" value="Unassembled WGS sequence"/>
</dbReference>
<dbReference type="InterPro" id="IPR050222">
    <property type="entry name" value="MATE_MdtK"/>
</dbReference>
<evidence type="ECO:0000256" key="6">
    <source>
        <dbReference type="ARBA" id="ARBA00022989"/>
    </source>
</evidence>
<evidence type="ECO:0000313" key="12">
    <source>
        <dbReference type="Proteomes" id="UP000054695"/>
    </source>
</evidence>
<dbReference type="CDD" id="cd13131">
    <property type="entry name" value="MATE_NorM_like"/>
    <property type="match status" value="1"/>
</dbReference>
<evidence type="ECO:0000256" key="7">
    <source>
        <dbReference type="ARBA" id="ARBA00023065"/>
    </source>
</evidence>
<dbReference type="GO" id="GO:0006811">
    <property type="term" value="P:monoatomic ion transport"/>
    <property type="evidence" value="ECO:0007669"/>
    <property type="project" value="UniProtKB-KW"/>
</dbReference>
<sequence>MRVVEAFKNNFQSLVRLAIPLILTGLLQSSVYFFITIFLARVSQDALAAGSLVAWLFGTFNIIVIGILNAINVLVAHRHGAKDGHGIALVFRDGFWLACILTIPACYFFWHIAPLLLYLGQNQALVKLTESYLHALTWGLLANFITVVLMEFVIGLGKTRFALFFSALNVSLNILFSFALIFGKFGLPAMGVAGAGWGTTIGFWITVLFFSWYIFTNKNYKPYTRLLFTYVKPFYLIELLKIGTPLGIMYCVEIGFFFVLILIMGSLGNQLLAANQITLQYLCILTSVIFSIAQAITVRMGHLLGEGDVVTAKQVGYIGTFTSVTFMFGAALIYWFFPKLLIAIDFDIHEPGNQEILHFAIQLLAVSAVFQIFESARISLFGALRALKDTRYTLITSMISFWGIALPVGYLFAIPLQWGGIGLWWGVSLGAVISVLLLYWRFNFKMQHYQPEIG</sequence>
<dbReference type="PIRSF" id="PIRSF006603">
    <property type="entry name" value="DinF"/>
    <property type="match status" value="1"/>
</dbReference>
<name>A0A0W0RSG2_LEGBO</name>
<gene>
    <name evidence="11" type="ORF">Lboz_1423</name>
</gene>
<feature type="transmembrane region" description="Helical" evidence="10">
    <location>
        <begin position="161"/>
        <end position="182"/>
    </location>
</feature>
<dbReference type="GO" id="GO:0005886">
    <property type="term" value="C:plasma membrane"/>
    <property type="evidence" value="ECO:0007669"/>
    <property type="project" value="UniProtKB-SubCell"/>
</dbReference>
<feature type="transmembrane region" description="Helical" evidence="10">
    <location>
        <begin position="422"/>
        <end position="440"/>
    </location>
</feature>
<keyword evidence="7" id="KW-0406">Ion transport</keyword>
<keyword evidence="8 10" id="KW-0472">Membrane</keyword>
<organism evidence="11 12">
    <name type="scientific">Legionella bozemanae</name>
    <name type="common">Fluoribacter bozemanae</name>
    <dbReference type="NCBI Taxonomy" id="447"/>
    <lineage>
        <taxon>Bacteria</taxon>
        <taxon>Pseudomonadati</taxon>
        <taxon>Pseudomonadota</taxon>
        <taxon>Gammaproteobacteria</taxon>
        <taxon>Legionellales</taxon>
        <taxon>Legionellaceae</taxon>
        <taxon>Legionella</taxon>
    </lineage>
</organism>
<evidence type="ECO:0000256" key="2">
    <source>
        <dbReference type="ARBA" id="ARBA00022448"/>
    </source>
</evidence>
<dbReference type="GO" id="GO:0042910">
    <property type="term" value="F:xenobiotic transmembrane transporter activity"/>
    <property type="evidence" value="ECO:0007669"/>
    <property type="project" value="InterPro"/>
</dbReference>
<accession>A0A0W0RSG2</accession>
<evidence type="ECO:0000256" key="9">
    <source>
        <dbReference type="ARBA" id="ARBA00031636"/>
    </source>
</evidence>
<dbReference type="EMBL" id="LNXU01000017">
    <property type="protein sequence ID" value="KTC73983.1"/>
    <property type="molecule type" value="Genomic_DNA"/>
</dbReference>
<dbReference type="AlphaFoldDB" id="A0A0W0RSG2"/>
<comment type="subcellular location">
    <subcellularLocation>
        <location evidence="1">Cell inner membrane</location>
        <topology evidence="1">Multi-pass membrane protein</topology>
    </subcellularLocation>
</comment>
<keyword evidence="6 10" id="KW-1133">Transmembrane helix</keyword>
<dbReference type="GO" id="GO:0015297">
    <property type="term" value="F:antiporter activity"/>
    <property type="evidence" value="ECO:0007669"/>
    <property type="project" value="UniProtKB-KW"/>
</dbReference>
<feature type="transmembrane region" description="Helical" evidence="10">
    <location>
        <begin position="194"/>
        <end position="215"/>
    </location>
</feature>
<evidence type="ECO:0000313" key="11">
    <source>
        <dbReference type="EMBL" id="KTC73983.1"/>
    </source>
</evidence>
<keyword evidence="4" id="KW-1003">Cell membrane</keyword>
<feature type="transmembrane region" description="Helical" evidence="10">
    <location>
        <begin position="315"/>
        <end position="336"/>
    </location>
</feature>
<feature type="transmembrane region" description="Helical" evidence="10">
    <location>
        <begin position="132"/>
        <end position="154"/>
    </location>
</feature>
<keyword evidence="12" id="KW-1185">Reference proteome</keyword>
<comment type="caution">
    <text evidence="11">The sequence shown here is derived from an EMBL/GenBank/DDBJ whole genome shotgun (WGS) entry which is preliminary data.</text>
</comment>
<feature type="transmembrane region" description="Helical" evidence="10">
    <location>
        <begin position="21"/>
        <end position="40"/>
    </location>
</feature>
<keyword evidence="5 10" id="KW-0812">Transmembrane</keyword>
<dbReference type="NCBIfam" id="TIGR00797">
    <property type="entry name" value="matE"/>
    <property type="match status" value="1"/>
</dbReference>
<dbReference type="InterPro" id="IPR048279">
    <property type="entry name" value="MdtK-like"/>
</dbReference>
<feature type="transmembrane region" description="Helical" evidence="10">
    <location>
        <begin position="356"/>
        <end position="373"/>
    </location>
</feature>
<evidence type="ECO:0000256" key="1">
    <source>
        <dbReference type="ARBA" id="ARBA00004429"/>
    </source>
</evidence>
<dbReference type="PANTHER" id="PTHR43298">
    <property type="entry name" value="MULTIDRUG RESISTANCE PROTEIN NORM-RELATED"/>
    <property type="match status" value="1"/>
</dbReference>
<protein>
    <recommendedName>
        <fullName evidence="9">Multidrug-efflux transporter</fullName>
    </recommendedName>
</protein>
<evidence type="ECO:0000256" key="10">
    <source>
        <dbReference type="SAM" id="Phobius"/>
    </source>
</evidence>
<dbReference type="Pfam" id="PF01554">
    <property type="entry name" value="MatE"/>
    <property type="match status" value="2"/>
</dbReference>
<evidence type="ECO:0000256" key="5">
    <source>
        <dbReference type="ARBA" id="ARBA00022692"/>
    </source>
</evidence>
<proteinExistence type="predicted"/>
<dbReference type="STRING" id="447.Lboz_1423"/>
<evidence type="ECO:0000256" key="4">
    <source>
        <dbReference type="ARBA" id="ARBA00022475"/>
    </source>
</evidence>
<dbReference type="PANTHER" id="PTHR43298:SF2">
    <property type="entry name" value="FMN_FAD EXPORTER YEEO-RELATED"/>
    <property type="match status" value="1"/>
</dbReference>
<feature type="transmembrane region" description="Helical" evidence="10">
    <location>
        <begin position="247"/>
        <end position="267"/>
    </location>
</feature>
<keyword evidence="3" id="KW-0050">Antiport</keyword>
<evidence type="ECO:0000256" key="3">
    <source>
        <dbReference type="ARBA" id="ARBA00022449"/>
    </source>
</evidence>
<keyword evidence="2" id="KW-0813">Transport</keyword>
<feature type="transmembrane region" description="Helical" evidence="10">
    <location>
        <begin position="95"/>
        <end position="120"/>
    </location>
</feature>